<evidence type="ECO:0000256" key="3">
    <source>
        <dbReference type="ARBA" id="ARBA00007470"/>
    </source>
</evidence>
<keyword evidence="5 9" id="KW-0805">Transcription regulation</keyword>
<comment type="similarity">
    <text evidence="3 9">Belongs to the TFB5 family.</text>
</comment>
<comment type="caution">
    <text evidence="10">The sequence shown here is derived from an EMBL/GenBank/DDBJ whole genome shotgun (WGS) entry which is preliminary data.</text>
</comment>
<evidence type="ECO:0000256" key="7">
    <source>
        <dbReference type="ARBA" id="ARBA00023204"/>
    </source>
</evidence>
<evidence type="ECO:0000256" key="9">
    <source>
        <dbReference type="RuleBase" id="RU368032"/>
    </source>
</evidence>
<evidence type="ECO:0000256" key="5">
    <source>
        <dbReference type="ARBA" id="ARBA00023015"/>
    </source>
</evidence>
<dbReference type="AlphaFoldDB" id="A0A8H3FBJ2"/>
<dbReference type="EMBL" id="CAJPDS010000020">
    <property type="protein sequence ID" value="CAF9917766.1"/>
    <property type="molecule type" value="Genomic_DNA"/>
</dbReference>
<dbReference type="Proteomes" id="UP000664521">
    <property type="component" value="Unassembled WGS sequence"/>
</dbReference>
<evidence type="ECO:0000256" key="1">
    <source>
        <dbReference type="ARBA" id="ARBA00002817"/>
    </source>
</evidence>
<dbReference type="FunFam" id="3.30.70.1220:FF:000002">
    <property type="entry name" value="RNA polymerase II transcription factor B subunit 5"/>
    <property type="match status" value="1"/>
</dbReference>
<evidence type="ECO:0000256" key="2">
    <source>
        <dbReference type="ARBA" id="ARBA00004123"/>
    </source>
</evidence>
<comment type="subunit">
    <text evidence="9">Component of the 7-subunit TFIIH core complex.</text>
</comment>
<comment type="function">
    <text evidence="9">In NER, TFIIH acts by opening DNA around the lesion to allow the excision of the damaged oligonucleotide and its replacement by a new DNA fragment. In transcription, TFIIH has an essential role in transcription initiation. When the pre-initiation complex (PIC) has been established, TFIIH is required for promoter opening and promoter escape.</text>
</comment>
<gene>
    <name evidence="10" type="ORF">HETSPECPRED_003584</name>
</gene>
<dbReference type="GO" id="GO:0005675">
    <property type="term" value="C:transcription factor TFIIH holo complex"/>
    <property type="evidence" value="ECO:0007669"/>
    <property type="project" value="TreeGrafter"/>
</dbReference>
<dbReference type="GO" id="GO:0006294">
    <property type="term" value="P:nucleotide-excision repair, preincision complex assembly"/>
    <property type="evidence" value="ECO:0007669"/>
    <property type="project" value="TreeGrafter"/>
</dbReference>
<proteinExistence type="inferred from homology"/>
<keyword evidence="8 9" id="KW-0539">Nucleus</keyword>
<dbReference type="InterPro" id="IPR009400">
    <property type="entry name" value="TFIIH_TTDA/Tfb5"/>
</dbReference>
<name>A0A8H3FBJ2_9LECA</name>
<comment type="function">
    <text evidence="1">Component of the general transcription and DNA repair factor IIH (TFIIH) core complex, which is involved in general and transcription-coupled nucleotide excision repair (NER) of damaged DNA and, when complexed to TFIIK, in RNA transcription by RNA polymerase II. In NER, TFIIH acts by opening DNA around the lesion to allow the excision of the damaged oligonucleotide and its replacement by a new DNA fragment. In transcription, TFIIH has an essential role in transcription initiation. When the pre-initiation complex (PIC) has been established, TFIIH is required for promoter opening and promoter escape. Phosphorylation of the C-terminal tail (CTD) of the largest subunit of RNA polymerase II by the kinase module TFIIK controls the initiation of transcription.</text>
</comment>
<evidence type="ECO:0000256" key="4">
    <source>
        <dbReference type="ARBA" id="ARBA00022763"/>
    </source>
</evidence>
<reference evidence="10" key="1">
    <citation type="submission" date="2021-03" db="EMBL/GenBank/DDBJ databases">
        <authorList>
            <person name="Tagirdzhanova G."/>
        </authorList>
    </citation>
    <scope>NUCLEOTIDE SEQUENCE</scope>
</reference>
<protein>
    <recommendedName>
        <fullName evidence="9">General transcription and DNA repair factor IIH subunit TFB5</fullName>
    </recommendedName>
</protein>
<evidence type="ECO:0000313" key="11">
    <source>
        <dbReference type="Proteomes" id="UP000664521"/>
    </source>
</evidence>
<evidence type="ECO:0000313" key="10">
    <source>
        <dbReference type="EMBL" id="CAF9917766.1"/>
    </source>
</evidence>
<keyword evidence="7 9" id="KW-0234">DNA repair</keyword>
<accession>A0A8H3FBJ2</accession>
<dbReference type="SMART" id="SM01395">
    <property type="entry name" value="Tbf5"/>
    <property type="match status" value="1"/>
</dbReference>
<keyword evidence="4 9" id="KW-0227">DNA damage</keyword>
<dbReference type="PANTHER" id="PTHR28580:SF1">
    <property type="entry name" value="GENERAL TRANSCRIPTION FACTOR IIH SUBUNIT 5"/>
    <property type="match status" value="1"/>
</dbReference>
<dbReference type="InterPro" id="IPR035935">
    <property type="entry name" value="TFB5-like_sf"/>
</dbReference>
<dbReference type="SUPFAM" id="SSF142897">
    <property type="entry name" value="TFB5-like"/>
    <property type="match status" value="1"/>
</dbReference>
<dbReference type="Gene3D" id="3.30.70.1220">
    <property type="entry name" value="TFB5-like"/>
    <property type="match status" value="1"/>
</dbReference>
<dbReference type="PANTHER" id="PTHR28580">
    <property type="entry name" value="GENERAL TRANSCRIPTION FACTOR IIH SUBUNIT 5"/>
    <property type="match status" value="1"/>
</dbReference>
<dbReference type="Pfam" id="PF06331">
    <property type="entry name" value="Tfb5"/>
    <property type="match status" value="1"/>
</dbReference>
<comment type="subcellular location">
    <subcellularLocation>
        <location evidence="2 9">Nucleus</location>
    </subcellularLocation>
</comment>
<evidence type="ECO:0000256" key="8">
    <source>
        <dbReference type="ARBA" id="ARBA00023242"/>
    </source>
</evidence>
<evidence type="ECO:0000256" key="6">
    <source>
        <dbReference type="ARBA" id="ARBA00023163"/>
    </source>
</evidence>
<organism evidence="10 11">
    <name type="scientific">Heterodermia speciosa</name>
    <dbReference type="NCBI Taxonomy" id="116794"/>
    <lineage>
        <taxon>Eukaryota</taxon>
        <taxon>Fungi</taxon>
        <taxon>Dikarya</taxon>
        <taxon>Ascomycota</taxon>
        <taxon>Pezizomycotina</taxon>
        <taxon>Lecanoromycetes</taxon>
        <taxon>OSLEUM clade</taxon>
        <taxon>Lecanoromycetidae</taxon>
        <taxon>Caliciales</taxon>
        <taxon>Physciaceae</taxon>
        <taxon>Heterodermia</taxon>
    </lineage>
</organism>
<sequence>MPKASKGVLVECDPAIKAIILKIDQEKNEYIVEDLDDTHLMVKDSKVQALKAKLDEELKNAVSYPDEDDDSDRG</sequence>
<keyword evidence="11" id="KW-1185">Reference proteome</keyword>
<dbReference type="GO" id="GO:0006367">
    <property type="term" value="P:transcription initiation at RNA polymerase II promoter"/>
    <property type="evidence" value="ECO:0007669"/>
    <property type="project" value="UniProtKB-UniRule"/>
</dbReference>
<dbReference type="OrthoDB" id="354at2759"/>
<dbReference type="GO" id="GO:0000439">
    <property type="term" value="C:transcription factor TFIIH core complex"/>
    <property type="evidence" value="ECO:0007669"/>
    <property type="project" value="UniProtKB-UniRule"/>
</dbReference>
<keyword evidence="6 9" id="KW-0804">Transcription</keyword>